<feature type="non-terminal residue" evidence="7">
    <location>
        <position position="1"/>
    </location>
</feature>
<dbReference type="GeneID" id="63833195"/>
<sequence length="580" mass="64064">KRRRIRKGTQSCWECKRRKIRCSFASPTEPICDGCRSRRTKCVSQAFDEEPPRRPLMKSRRWKVGGNREEQQTATSGQPNPEHDDVVLSKSLLVSGGELHEISSALLAVWPSDSDLEVLLSTTTTTTTPAALSNLFHGVVCLPYADFLSRQIASSPRSMLQRPPKATHPVLIARRLLMLGTLLQGIQPSTSSSSSSSSSSTGPTSQNYRTRLMAHAVTTASRLVTTSDELAGGSLEGIECVMAESMFLNNAGELRRAWLAGRRAMALAQAMGLHRCTRHDRGGDGGGGGGGGGGRPSSLVVLEPDTWDRIDPEYMWCRLIFSDRYLSLMLGLPPGCSDGDGDDEEEEEEALVRCAPLERMERMMAVAGGLILRRNNSVLRRRGADMATTRKIDEMLREAAALMSPRWWLAAPESSRPITTATSDRTEEEVAFQDSLRVVNQFTHRHLLLQLHLPYLLLPPCIDYSKITAATTSRELVSQFVSFRSNSTSAPPAYCRGIDFIAFIASTTLCLAHIEAHRPRPQGTAPSTLQSLQHQRQSDRGLLERTLEIMETAARETKDAIAQRILRILRPLLDVEYNAA</sequence>
<evidence type="ECO:0000256" key="2">
    <source>
        <dbReference type="ARBA" id="ARBA00023015"/>
    </source>
</evidence>
<dbReference type="EMBL" id="MU032346">
    <property type="protein sequence ID" value="KAF3768042.1"/>
    <property type="molecule type" value="Genomic_DNA"/>
</dbReference>
<dbReference type="Gene3D" id="4.10.240.10">
    <property type="entry name" value="Zn(2)-C6 fungal-type DNA-binding domain"/>
    <property type="match status" value="1"/>
</dbReference>
<dbReference type="SMART" id="SM00066">
    <property type="entry name" value="GAL4"/>
    <property type="match status" value="1"/>
</dbReference>
<evidence type="ECO:0000256" key="4">
    <source>
        <dbReference type="ARBA" id="ARBA00023242"/>
    </source>
</evidence>
<dbReference type="Pfam" id="PF00172">
    <property type="entry name" value="Zn_clus"/>
    <property type="match status" value="1"/>
</dbReference>
<dbReference type="GO" id="GO:0006351">
    <property type="term" value="P:DNA-templated transcription"/>
    <property type="evidence" value="ECO:0007669"/>
    <property type="project" value="InterPro"/>
</dbReference>
<dbReference type="PROSITE" id="PS00463">
    <property type="entry name" value="ZN2_CY6_FUNGAL_1"/>
    <property type="match status" value="1"/>
</dbReference>
<gene>
    <name evidence="7" type="ORF">M406DRAFT_237657</name>
</gene>
<keyword evidence="8" id="KW-1185">Reference proteome</keyword>
<evidence type="ECO:0000313" key="8">
    <source>
        <dbReference type="Proteomes" id="UP000803844"/>
    </source>
</evidence>
<dbReference type="CDD" id="cd00067">
    <property type="entry name" value="GAL4"/>
    <property type="match status" value="1"/>
</dbReference>
<feature type="region of interest" description="Disordered" evidence="5">
    <location>
        <begin position="187"/>
        <end position="206"/>
    </location>
</feature>
<feature type="region of interest" description="Disordered" evidence="5">
    <location>
        <begin position="520"/>
        <end position="539"/>
    </location>
</feature>
<dbReference type="RefSeq" id="XP_040779003.1">
    <property type="nucleotide sequence ID" value="XM_040916066.1"/>
</dbReference>
<evidence type="ECO:0000256" key="1">
    <source>
        <dbReference type="ARBA" id="ARBA00022723"/>
    </source>
</evidence>
<evidence type="ECO:0000313" key="7">
    <source>
        <dbReference type="EMBL" id="KAF3768042.1"/>
    </source>
</evidence>
<dbReference type="CDD" id="cd12148">
    <property type="entry name" value="fungal_TF_MHR"/>
    <property type="match status" value="1"/>
</dbReference>
<evidence type="ECO:0000259" key="6">
    <source>
        <dbReference type="PROSITE" id="PS50048"/>
    </source>
</evidence>
<feature type="compositionally biased region" description="Low complexity" evidence="5">
    <location>
        <begin position="189"/>
        <end position="201"/>
    </location>
</feature>
<proteinExistence type="predicted"/>
<feature type="compositionally biased region" description="Gly residues" evidence="5">
    <location>
        <begin position="284"/>
        <end position="295"/>
    </location>
</feature>
<keyword evidence="4" id="KW-0539">Nucleus</keyword>
<keyword evidence="1" id="KW-0479">Metal-binding</keyword>
<dbReference type="Proteomes" id="UP000803844">
    <property type="component" value="Unassembled WGS sequence"/>
</dbReference>
<dbReference type="AlphaFoldDB" id="A0A9P4Y801"/>
<keyword evidence="3" id="KW-0804">Transcription</keyword>
<dbReference type="PROSITE" id="PS50048">
    <property type="entry name" value="ZN2_CY6_FUNGAL_2"/>
    <property type="match status" value="1"/>
</dbReference>
<feature type="non-terminal residue" evidence="7">
    <location>
        <position position="580"/>
    </location>
</feature>
<dbReference type="SUPFAM" id="SSF57701">
    <property type="entry name" value="Zn2/Cys6 DNA-binding domain"/>
    <property type="match status" value="1"/>
</dbReference>
<feature type="compositionally biased region" description="Polar residues" evidence="5">
    <location>
        <begin position="524"/>
        <end position="535"/>
    </location>
</feature>
<dbReference type="OrthoDB" id="5392779at2759"/>
<dbReference type="PANTHER" id="PTHR47840:SF1">
    <property type="entry name" value="ZN(II)2CYS6 TRANSCRIPTION FACTOR (EUROFUNG)"/>
    <property type="match status" value="1"/>
</dbReference>
<dbReference type="InterPro" id="IPR001138">
    <property type="entry name" value="Zn2Cys6_DnaBD"/>
</dbReference>
<feature type="domain" description="Zn(2)-C6 fungal-type" evidence="6">
    <location>
        <begin position="11"/>
        <end position="44"/>
    </location>
</feature>
<keyword evidence="2" id="KW-0805">Transcription regulation</keyword>
<dbReference type="InterPro" id="IPR007219">
    <property type="entry name" value="XnlR_reg_dom"/>
</dbReference>
<dbReference type="SMART" id="SM00906">
    <property type="entry name" value="Fungal_trans"/>
    <property type="match status" value="1"/>
</dbReference>
<comment type="caution">
    <text evidence="7">The sequence shown here is derived from an EMBL/GenBank/DDBJ whole genome shotgun (WGS) entry which is preliminary data.</text>
</comment>
<name>A0A9P4Y801_CRYP1</name>
<protein>
    <recommendedName>
        <fullName evidence="6">Zn(2)-C6 fungal-type domain-containing protein</fullName>
    </recommendedName>
</protein>
<evidence type="ECO:0000256" key="3">
    <source>
        <dbReference type="ARBA" id="ARBA00023163"/>
    </source>
</evidence>
<dbReference type="GO" id="GO:0008270">
    <property type="term" value="F:zinc ion binding"/>
    <property type="evidence" value="ECO:0007669"/>
    <property type="project" value="InterPro"/>
</dbReference>
<feature type="region of interest" description="Disordered" evidence="5">
    <location>
        <begin position="62"/>
        <end position="84"/>
    </location>
</feature>
<evidence type="ECO:0000256" key="5">
    <source>
        <dbReference type="SAM" id="MobiDB-lite"/>
    </source>
</evidence>
<organism evidence="7 8">
    <name type="scientific">Cryphonectria parasitica (strain ATCC 38755 / EP155)</name>
    <dbReference type="NCBI Taxonomy" id="660469"/>
    <lineage>
        <taxon>Eukaryota</taxon>
        <taxon>Fungi</taxon>
        <taxon>Dikarya</taxon>
        <taxon>Ascomycota</taxon>
        <taxon>Pezizomycotina</taxon>
        <taxon>Sordariomycetes</taxon>
        <taxon>Sordariomycetidae</taxon>
        <taxon>Diaporthales</taxon>
        <taxon>Cryphonectriaceae</taxon>
        <taxon>Cryphonectria-Endothia species complex</taxon>
        <taxon>Cryphonectria</taxon>
    </lineage>
</organism>
<dbReference type="PANTHER" id="PTHR47840">
    <property type="entry name" value="ZN(II)2CYS6 TRANSCRIPTION FACTOR (EUROFUNG)-RELATED"/>
    <property type="match status" value="1"/>
</dbReference>
<feature type="region of interest" description="Disordered" evidence="5">
    <location>
        <begin position="278"/>
        <end position="297"/>
    </location>
</feature>
<reference evidence="7" key="1">
    <citation type="journal article" date="2020" name="Phytopathology">
        <title>Genome sequence of the chestnut blight fungus Cryphonectria parasitica EP155: A fundamental resource for an archetypical invasive plant pathogen.</title>
        <authorList>
            <person name="Crouch J.A."/>
            <person name="Dawe A."/>
            <person name="Aerts A."/>
            <person name="Barry K."/>
            <person name="Churchill A.C.L."/>
            <person name="Grimwood J."/>
            <person name="Hillman B."/>
            <person name="Milgroom M.G."/>
            <person name="Pangilinan J."/>
            <person name="Smith M."/>
            <person name="Salamov A."/>
            <person name="Schmutz J."/>
            <person name="Yadav J."/>
            <person name="Grigoriev I.V."/>
            <person name="Nuss D."/>
        </authorList>
    </citation>
    <scope>NUCLEOTIDE SEQUENCE</scope>
    <source>
        <strain evidence="7">EP155</strain>
    </source>
</reference>
<accession>A0A9P4Y801</accession>
<dbReference type="InterPro" id="IPR036864">
    <property type="entry name" value="Zn2-C6_fun-type_DNA-bd_sf"/>
</dbReference>
<dbReference type="GO" id="GO:0003677">
    <property type="term" value="F:DNA binding"/>
    <property type="evidence" value="ECO:0007669"/>
    <property type="project" value="InterPro"/>
</dbReference>
<dbReference type="GO" id="GO:0000981">
    <property type="term" value="F:DNA-binding transcription factor activity, RNA polymerase II-specific"/>
    <property type="evidence" value="ECO:0007669"/>
    <property type="project" value="InterPro"/>
</dbReference>